<evidence type="ECO:0000256" key="1">
    <source>
        <dbReference type="ARBA" id="ARBA00001917"/>
    </source>
</evidence>
<comment type="similarity">
    <text evidence="3">Belongs to the FMN-dependent alpha-hydroxy acid dehydrogenase family.</text>
</comment>
<organism evidence="6 7">
    <name type="scientific">Luedemannella flava</name>
    <dbReference type="NCBI Taxonomy" id="349316"/>
    <lineage>
        <taxon>Bacteria</taxon>
        <taxon>Bacillati</taxon>
        <taxon>Actinomycetota</taxon>
        <taxon>Actinomycetes</taxon>
        <taxon>Micromonosporales</taxon>
        <taxon>Micromonosporaceae</taxon>
        <taxon>Luedemannella</taxon>
    </lineage>
</organism>
<evidence type="ECO:0000256" key="4">
    <source>
        <dbReference type="SAM" id="MobiDB-lite"/>
    </source>
</evidence>
<dbReference type="Proteomes" id="UP001500218">
    <property type="component" value="Unassembled WGS sequence"/>
</dbReference>
<dbReference type="PROSITE" id="PS51349">
    <property type="entry name" value="FMN_HYDROXY_ACID_DH_2"/>
    <property type="match status" value="1"/>
</dbReference>
<evidence type="ECO:0000256" key="3">
    <source>
        <dbReference type="ARBA" id="ARBA00024042"/>
    </source>
</evidence>
<evidence type="ECO:0000256" key="2">
    <source>
        <dbReference type="ARBA" id="ARBA00023002"/>
    </source>
</evidence>
<dbReference type="PANTHER" id="PTHR10578:SF143">
    <property type="entry name" value="FMN-DEPENDENT ALPHA-HYDROXY ACID DEHYDROGENASE PB1A11.03"/>
    <property type="match status" value="1"/>
</dbReference>
<comment type="caution">
    <text evidence="6">The sequence shown here is derived from an EMBL/GenBank/DDBJ whole genome shotgun (WGS) entry which is preliminary data.</text>
</comment>
<dbReference type="PIRSF" id="PIRSF000138">
    <property type="entry name" value="Al-hdrx_acd_dh"/>
    <property type="match status" value="1"/>
</dbReference>
<protein>
    <submittedName>
        <fullName evidence="6">Alpha-hydroxy acid oxidase</fullName>
    </submittedName>
</protein>
<evidence type="ECO:0000259" key="5">
    <source>
        <dbReference type="PROSITE" id="PS51349"/>
    </source>
</evidence>
<dbReference type="InterPro" id="IPR000262">
    <property type="entry name" value="FMN-dep_DH"/>
</dbReference>
<name>A0ABP4XJ26_9ACTN</name>
<dbReference type="InterPro" id="IPR008259">
    <property type="entry name" value="FMN_hydac_DH_AS"/>
</dbReference>
<feature type="domain" description="FMN hydroxy acid dehydrogenase" evidence="5">
    <location>
        <begin position="1"/>
        <end position="353"/>
    </location>
</feature>
<dbReference type="EMBL" id="BAAALT010000004">
    <property type="protein sequence ID" value="GAA1784530.1"/>
    <property type="molecule type" value="Genomic_DNA"/>
</dbReference>
<sequence length="365" mass="37927">MADLERAAAAALPVDIWDFVAGGSGAELTLAANRDALNRVQLVPRLLRDVSRCTTDTVLLGQPARAPMAIAPIAYQRLVHPDGELAAARAARDAGVPFIASTLSSVSIEELAAVGGNLWFQLYWLRDTGHTMDLVRRAEEAGCTGIVLTVDVPWMGRRLRDVRNAFGLPEDVRAANFGELSTAHQRRSSQSAVAVHTSEAFSSAVTWASVDLLRARTALPLALKGILAPEDARQAVGAGVDAIVVSNHGGRQLDGAIPSIDALPAVVPAVDGAVEVLMDSGIRTGTDILKALALGASGVLIGRPLMWGLAMGGQAGAEQVLRLLAEELRDALGLAGCDSVAAAPSVNGARPGRPPAGARPPRTTP</sequence>
<dbReference type="Gene3D" id="3.20.20.70">
    <property type="entry name" value="Aldolase class I"/>
    <property type="match status" value="1"/>
</dbReference>
<dbReference type="SUPFAM" id="SSF51395">
    <property type="entry name" value="FMN-linked oxidoreductases"/>
    <property type="match status" value="1"/>
</dbReference>
<dbReference type="Pfam" id="PF01070">
    <property type="entry name" value="FMN_dh"/>
    <property type="match status" value="1"/>
</dbReference>
<dbReference type="CDD" id="cd02809">
    <property type="entry name" value="alpha_hydroxyacid_oxid_FMN"/>
    <property type="match status" value="1"/>
</dbReference>
<proteinExistence type="inferred from homology"/>
<reference evidence="7" key="1">
    <citation type="journal article" date="2019" name="Int. J. Syst. Evol. Microbiol.">
        <title>The Global Catalogue of Microorganisms (GCM) 10K type strain sequencing project: providing services to taxonomists for standard genome sequencing and annotation.</title>
        <authorList>
            <consortium name="The Broad Institute Genomics Platform"/>
            <consortium name="The Broad Institute Genome Sequencing Center for Infectious Disease"/>
            <person name="Wu L."/>
            <person name="Ma J."/>
        </authorList>
    </citation>
    <scope>NUCLEOTIDE SEQUENCE [LARGE SCALE GENOMIC DNA]</scope>
    <source>
        <strain evidence="7">JCM 13250</strain>
    </source>
</reference>
<feature type="region of interest" description="Disordered" evidence="4">
    <location>
        <begin position="343"/>
        <end position="365"/>
    </location>
</feature>
<dbReference type="InterPro" id="IPR012133">
    <property type="entry name" value="Alpha-hydoxy_acid_DH_FMN"/>
</dbReference>
<evidence type="ECO:0000313" key="7">
    <source>
        <dbReference type="Proteomes" id="UP001500218"/>
    </source>
</evidence>
<keyword evidence="7" id="KW-1185">Reference proteome</keyword>
<keyword evidence="2" id="KW-0560">Oxidoreductase</keyword>
<dbReference type="PROSITE" id="PS00557">
    <property type="entry name" value="FMN_HYDROXY_ACID_DH_1"/>
    <property type="match status" value="1"/>
</dbReference>
<evidence type="ECO:0000313" key="6">
    <source>
        <dbReference type="EMBL" id="GAA1784530.1"/>
    </source>
</evidence>
<comment type="cofactor">
    <cofactor evidence="1">
        <name>FMN</name>
        <dbReference type="ChEBI" id="CHEBI:58210"/>
    </cofactor>
</comment>
<dbReference type="InterPro" id="IPR037396">
    <property type="entry name" value="FMN_HAD"/>
</dbReference>
<gene>
    <name evidence="6" type="ORF">GCM10009682_03350</name>
</gene>
<dbReference type="InterPro" id="IPR013785">
    <property type="entry name" value="Aldolase_TIM"/>
</dbReference>
<dbReference type="PANTHER" id="PTHR10578">
    <property type="entry name" value="S -2-HYDROXY-ACID OXIDASE-RELATED"/>
    <property type="match status" value="1"/>
</dbReference>
<feature type="compositionally biased region" description="Pro residues" evidence="4">
    <location>
        <begin position="352"/>
        <end position="365"/>
    </location>
</feature>
<accession>A0ABP4XJ26</accession>